<accession>A0A4U5NDB9</accession>
<evidence type="ECO:0000313" key="3">
    <source>
        <dbReference type="Proteomes" id="UP000298663"/>
    </source>
</evidence>
<reference evidence="2 3" key="1">
    <citation type="journal article" date="2015" name="Genome Biol.">
        <title>Comparative genomics of Steinernema reveals deeply conserved gene regulatory networks.</title>
        <authorList>
            <person name="Dillman A.R."/>
            <person name="Macchietto M."/>
            <person name="Porter C.F."/>
            <person name="Rogers A."/>
            <person name="Williams B."/>
            <person name="Antoshechkin I."/>
            <person name="Lee M.M."/>
            <person name="Goodwin Z."/>
            <person name="Lu X."/>
            <person name="Lewis E.E."/>
            <person name="Goodrich-Blair H."/>
            <person name="Stock S.P."/>
            <person name="Adams B.J."/>
            <person name="Sternberg P.W."/>
            <person name="Mortazavi A."/>
        </authorList>
    </citation>
    <scope>NUCLEOTIDE SEQUENCE [LARGE SCALE GENOMIC DNA]</scope>
    <source>
        <strain evidence="2 3">ALL</strain>
    </source>
</reference>
<evidence type="ECO:0000256" key="1">
    <source>
        <dbReference type="SAM" id="MobiDB-lite"/>
    </source>
</evidence>
<name>A0A4U5NDB9_STECR</name>
<dbReference type="Proteomes" id="UP000298663">
    <property type="component" value="Unassembled WGS sequence"/>
</dbReference>
<evidence type="ECO:0000313" key="2">
    <source>
        <dbReference type="EMBL" id="TKR80602.1"/>
    </source>
</evidence>
<comment type="caution">
    <text evidence="2">The sequence shown here is derived from an EMBL/GenBank/DDBJ whole genome shotgun (WGS) entry which is preliminary data.</text>
</comment>
<reference evidence="2 3" key="2">
    <citation type="journal article" date="2019" name="G3 (Bethesda)">
        <title>Hybrid Assembly of the Genome of the Entomopathogenic Nematode Steinernema carpocapsae Identifies the X-Chromosome.</title>
        <authorList>
            <person name="Serra L."/>
            <person name="Macchietto M."/>
            <person name="Macias-Munoz A."/>
            <person name="McGill C.J."/>
            <person name="Rodriguez I.M."/>
            <person name="Rodriguez B."/>
            <person name="Murad R."/>
            <person name="Mortazavi A."/>
        </authorList>
    </citation>
    <scope>NUCLEOTIDE SEQUENCE [LARGE SCALE GENOMIC DNA]</scope>
    <source>
        <strain evidence="2 3">ALL</strain>
    </source>
</reference>
<feature type="compositionally biased region" description="Low complexity" evidence="1">
    <location>
        <begin position="33"/>
        <end position="43"/>
    </location>
</feature>
<sequence length="77" mass="8177">MRTRVNASLILQPQCSKTLLAKSHTDDPDSLAPDTVSPNSFSSSVPVLQLRRGSSVPGILSSTRFPRILIAADSSAL</sequence>
<keyword evidence="3" id="KW-1185">Reference proteome</keyword>
<dbReference type="EMBL" id="AZBU02000004">
    <property type="protein sequence ID" value="TKR80602.1"/>
    <property type="molecule type" value="Genomic_DNA"/>
</dbReference>
<feature type="region of interest" description="Disordered" evidence="1">
    <location>
        <begin position="21"/>
        <end position="43"/>
    </location>
</feature>
<organism evidence="2 3">
    <name type="scientific">Steinernema carpocapsae</name>
    <name type="common">Entomopathogenic nematode</name>
    <dbReference type="NCBI Taxonomy" id="34508"/>
    <lineage>
        <taxon>Eukaryota</taxon>
        <taxon>Metazoa</taxon>
        <taxon>Ecdysozoa</taxon>
        <taxon>Nematoda</taxon>
        <taxon>Chromadorea</taxon>
        <taxon>Rhabditida</taxon>
        <taxon>Tylenchina</taxon>
        <taxon>Panagrolaimomorpha</taxon>
        <taxon>Strongyloidoidea</taxon>
        <taxon>Steinernematidae</taxon>
        <taxon>Steinernema</taxon>
    </lineage>
</organism>
<proteinExistence type="predicted"/>
<dbReference type="AlphaFoldDB" id="A0A4U5NDB9"/>
<gene>
    <name evidence="2" type="ORF">L596_014653</name>
</gene>
<protein>
    <submittedName>
        <fullName evidence="2">Uncharacterized protein</fullName>
    </submittedName>
</protein>